<keyword evidence="1 6" id="KW-0489">Methyltransferase</keyword>
<dbReference type="InterPro" id="IPR049560">
    <property type="entry name" value="MeTrfase_RsmB-F_NOP2_cat"/>
</dbReference>
<dbReference type="SUPFAM" id="SSF53335">
    <property type="entry name" value="S-adenosyl-L-methionine-dependent methyltransferases"/>
    <property type="match status" value="1"/>
</dbReference>
<evidence type="ECO:0000313" key="6">
    <source>
        <dbReference type="EMBL" id="HGI87992.1"/>
    </source>
</evidence>
<dbReference type="GO" id="GO:0030488">
    <property type="term" value="P:tRNA methylation"/>
    <property type="evidence" value="ECO:0007669"/>
    <property type="project" value="TreeGrafter"/>
</dbReference>
<name>A0A7C4BE86_9CREN</name>
<dbReference type="CDD" id="cd02440">
    <property type="entry name" value="AdoMet_MTases"/>
    <property type="match status" value="1"/>
</dbReference>
<organism evidence="6">
    <name type="scientific">Ignisphaera aggregans</name>
    <dbReference type="NCBI Taxonomy" id="334771"/>
    <lineage>
        <taxon>Archaea</taxon>
        <taxon>Thermoproteota</taxon>
        <taxon>Thermoprotei</taxon>
        <taxon>Desulfurococcales</taxon>
        <taxon>Desulfurococcaceae</taxon>
        <taxon>Ignisphaera</taxon>
    </lineage>
</organism>
<dbReference type="EMBL" id="DTFF01000051">
    <property type="protein sequence ID" value="HGI87992.1"/>
    <property type="molecule type" value="Genomic_DNA"/>
</dbReference>
<dbReference type="Gene3D" id="3.40.50.150">
    <property type="entry name" value="Vaccinia Virus protein VP39"/>
    <property type="match status" value="1"/>
</dbReference>
<dbReference type="PANTHER" id="PTHR22807">
    <property type="entry name" value="NOP2 YEAST -RELATED NOL1/NOP2/FMU SUN DOMAIN-CONTAINING"/>
    <property type="match status" value="1"/>
</dbReference>
<dbReference type="PROSITE" id="PS51686">
    <property type="entry name" value="SAM_MT_RSMB_NOP"/>
    <property type="match status" value="1"/>
</dbReference>
<evidence type="ECO:0000256" key="4">
    <source>
        <dbReference type="ARBA" id="ARBA00022884"/>
    </source>
</evidence>
<evidence type="ECO:0000259" key="5">
    <source>
        <dbReference type="PROSITE" id="PS51686"/>
    </source>
</evidence>
<dbReference type="Pfam" id="PF01189">
    <property type="entry name" value="Methyltr_RsmB-F"/>
    <property type="match status" value="1"/>
</dbReference>
<dbReference type="GO" id="GO:0016428">
    <property type="term" value="F:tRNA (cytidine-5-)-methyltransferase activity"/>
    <property type="evidence" value="ECO:0007669"/>
    <property type="project" value="TreeGrafter"/>
</dbReference>
<dbReference type="PANTHER" id="PTHR22807:SF74">
    <property type="entry name" value="TRNA (CYTOSINE(48)-C(5))-METHYLTRANSFERASE"/>
    <property type="match status" value="1"/>
</dbReference>
<protein>
    <submittedName>
        <fullName evidence="6">RsmB/NOP family class I SAM-dependent RNA methyltransferase</fullName>
    </submittedName>
</protein>
<proteinExistence type="predicted"/>
<dbReference type="PRINTS" id="PR02008">
    <property type="entry name" value="RCMTFAMILY"/>
</dbReference>
<dbReference type="InterPro" id="IPR029063">
    <property type="entry name" value="SAM-dependent_MTases_sf"/>
</dbReference>
<comment type="caution">
    <text evidence="6">The sequence shown here is derived from an EMBL/GenBank/DDBJ whole genome shotgun (WGS) entry which is preliminary data.</text>
</comment>
<gene>
    <name evidence="6" type="ORF">ENV14_06360</name>
</gene>
<feature type="domain" description="SAM-dependent MTase RsmB/NOP-type" evidence="5">
    <location>
        <begin position="75"/>
        <end position="362"/>
    </location>
</feature>
<dbReference type="Gene3D" id="3.30.70.1170">
    <property type="entry name" value="Sun protein, domain 3"/>
    <property type="match status" value="1"/>
</dbReference>
<accession>A0A7C4BE86</accession>
<keyword evidence="4" id="KW-0694">RNA-binding</keyword>
<evidence type="ECO:0000256" key="1">
    <source>
        <dbReference type="ARBA" id="ARBA00022603"/>
    </source>
</evidence>
<keyword evidence="3" id="KW-0949">S-adenosyl-L-methionine</keyword>
<keyword evidence="2 6" id="KW-0808">Transferase</keyword>
<reference evidence="6" key="1">
    <citation type="journal article" date="2020" name="mSystems">
        <title>Genome- and Community-Level Interaction Insights into Carbon Utilization and Element Cycling Functions of Hydrothermarchaeota in Hydrothermal Sediment.</title>
        <authorList>
            <person name="Zhou Z."/>
            <person name="Liu Y."/>
            <person name="Xu W."/>
            <person name="Pan J."/>
            <person name="Luo Z.H."/>
            <person name="Li M."/>
        </authorList>
    </citation>
    <scope>NUCLEOTIDE SEQUENCE [LARGE SCALE GENOMIC DNA]</scope>
    <source>
        <strain evidence="6">SpSt-732</strain>
    </source>
</reference>
<dbReference type="InterPro" id="IPR001678">
    <property type="entry name" value="MeTrfase_RsmB-F_NOP2_dom"/>
</dbReference>
<dbReference type="GO" id="GO:0003723">
    <property type="term" value="F:RNA binding"/>
    <property type="evidence" value="ECO:0007669"/>
    <property type="project" value="UniProtKB-KW"/>
</dbReference>
<dbReference type="AlphaFoldDB" id="A0A7C4BE86"/>
<evidence type="ECO:0000256" key="2">
    <source>
        <dbReference type="ARBA" id="ARBA00022679"/>
    </source>
</evidence>
<evidence type="ECO:0000256" key="3">
    <source>
        <dbReference type="ARBA" id="ARBA00022691"/>
    </source>
</evidence>
<dbReference type="InterPro" id="IPR023267">
    <property type="entry name" value="RCMT"/>
</dbReference>
<sequence length="363" mass="41194">MRLTRCELIAMNGEPASDVLMRGLSLVTLDEILKDISIYAVSNEANDIAKKYGYMPYMVERYLRMLGYDETLQLLETFENFKKRPAILCNYLKIGCGTLINRLTRLGFSLERISWCNYCYTVVAAPTSPSIGSTHEYLKGYYYVYRDMASLIPPLILNPSEGSLVLDICAAPGGKSVHILLLTRDSGLLVANDISMRRAASLLSHLTRMGFKSYIILNEDGVKLVEKLKLKFDYILVDAPCSAEGGIMFDPSRKYKTSLKDLSKIVEREIRLLYAATILVKNGGKIVYTTCSIAPEENEYVITKVLQMNDKIVIEQPPFNYWSHGFTNFSNLEFHPGVRNCIRIWPHRHSMEGYFICLLSKVP</sequence>